<feature type="region of interest" description="Disordered" evidence="1">
    <location>
        <begin position="229"/>
        <end position="319"/>
    </location>
</feature>
<protein>
    <submittedName>
        <fullName evidence="2">Uncharacterized protein</fullName>
    </submittedName>
</protein>
<name>A0A371CTN2_9APHY</name>
<dbReference type="EMBL" id="KZ857461">
    <property type="protein sequence ID" value="RDX43645.1"/>
    <property type="molecule type" value="Genomic_DNA"/>
</dbReference>
<accession>A0A371CTN2</accession>
<evidence type="ECO:0000256" key="1">
    <source>
        <dbReference type="SAM" id="MobiDB-lite"/>
    </source>
</evidence>
<evidence type="ECO:0000313" key="3">
    <source>
        <dbReference type="Proteomes" id="UP000256964"/>
    </source>
</evidence>
<proteinExistence type="predicted"/>
<gene>
    <name evidence="2" type="ORF">OH76DRAFT_1487680</name>
</gene>
<dbReference type="Proteomes" id="UP000256964">
    <property type="component" value="Unassembled WGS sequence"/>
</dbReference>
<reference evidence="2 3" key="1">
    <citation type="journal article" date="2018" name="Biotechnol. Biofuels">
        <title>Integrative visual omics of the white-rot fungus Polyporus brumalis exposes the biotechnological potential of its oxidative enzymes for delignifying raw plant biomass.</title>
        <authorList>
            <person name="Miyauchi S."/>
            <person name="Rancon A."/>
            <person name="Drula E."/>
            <person name="Hage H."/>
            <person name="Chaduli D."/>
            <person name="Favel A."/>
            <person name="Grisel S."/>
            <person name="Henrissat B."/>
            <person name="Herpoel-Gimbert I."/>
            <person name="Ruiz-Duenas F.J."/>
            <person name="Chevret D."/>
            <person name="Hainaut M."/>
            <person name="Lin J."/>
            <person name="Wang M."/>
            <person name="Pangilinan J."/>
            <person name="Lipzen A."/>
            <person name="Lesage-Meessen L."/>
            <person name="Navarro D."/>
            <person name="Riley R."/>
            <person name="Grigoriev I.V."/>
            <person name="Zhou S."/>
            <person name="Raouche S."/>
            <person name="Rosso M.N."/>
        </authorList>
    </citation>
    <scope>NUCLEOTIDE SEQUENCE [LARGE SCALE GENOMIC DNA]</scope>
    <source>
        <strain evidence="2 3">BRFM 1820</strain>
    </source>
</reference>
<keyword evidence="3" id="KW-1185">Reference proteome</keyword>
<sequence length="319" mass="34439">MSATTVDWLDSASLLKQRLDRLDVPPRRRTMLDGLLKLATTYARLACYLGTRPHDDNPGDYEIVEDGFIEAMQGFQEKTLQRVLGWKDTVDGVFAEHADTLDMEQEDGLSAYARAYYADSGSSRSSCSRSSGAEEYDIEAADVLRSTGSSPVSDKQWDPAEELYSRVSTSLVADLQEPLHASLADPLLQELEGKMAASAELVSSLAATLREDAHFLDAIATHVHKRITGLPTTQPLSPGLPRGTPSPSHGAGGAHAPHPDIFTLPSPTTSRRPAHPGRAHVPSGSVISASGRALKRELSPLLLDAKRARATPLAEKRGR</sequence>
<evidence type="ECO:0000313" key="2">
    <source>
        <dbReference type="EMBL" id="RDX43645.1"/>
    </source>
</evidence>
<organism evidence="2 3">
    <name type="scientific">Lentinus brumalis</name>
    <dbReference type="NCBI Taxonomy" id="2498619"/>
    <lineage>
        <taxon>Eukaryota</taxon>
        <taxon>Fungi</taxon>
        <taxon>Dikarya</taxon>
        <taxon>Basidiomycota</taxon>
        <taxon>Agaricomycotina</taxon>
        <taxon>Agaricomycetes</taxon>
        <taxon>Polyporales</taxon>
        <taxon>Polyporaceae</taxon>
        <taxon>Lentinus</taxon>
    </lineage>
</organism>
<dbReference type="OrthoDB" id="2763052at2759"/>
<dbReference type="AlphaFoldDB" id="A0A371CTN2"/>